<dbReference type="CDD" id="cd02573">
    <property type="entry name" value="PseudoU_synth_EcTruB"/>
    <property type="match status" value="1"/>
</dbReference>
<dbReference type="InterPro" id="IPR020103">
    <property type="entry name" value="PsdUridine_synth_cat_dom_sf"/>
</dbReference>
<comment type="catalytic activity">
    <reaction evidence="1 5">
        <text>uridine(55) in tRNA = pseudouridine(55) in tRNA</text>
        <dbReference type="Rhea" id="RHEA:42532"/>
        <dbReference type="Rhea" id="RHEA-COMP:10101"/>
        <dbReference type="Rhea" id="RHEA-COMP:10102"/>
        <dbReference type="ChEBI" id="CHEBI:65314"/>
        <dbReference type="ChEBI" id="CHEBI:65315"/>
        <dbReference type="EC" id="5.4.99.25"/>
    </reaction>
</comment>
<feature type="active site" description="Nucleophile" evidence="5">
    <location>
        <position position="59"/>
    </location>
</feature>
<evidence type="ECO:0000256" key="1">
    <source>
        <dbReference type="ARBA" id="ARBA00000385"/>
    </source>
</evidence>
<evidence type="ECO:0000259" key="7">
    <source>
        <dbReference type="Pfam" id="PF01509"/>
    </source>
</evidence>
<dbReference type="InterPro" id="IPR015947">
    <property type="entry name" value="PUA-like_sf"/>
</dbReference>
<feature type="domain" description="tRNA pseudouridylate synthase B C-terminal" evidence="9">
    <location>
        <begin position="204"/>
        <end position="244"/>
    </location>
</feature>
<dbReference type="PANTHER" id="PTHR13767:SF2">
    <property type="entry name" value="PSEUDOURIDYLATE SYNTHASE TRUB1"/>
    <property type="match status" value="1"/>
</dbReference>
<keyword evidence="3 5" id="KW-0819">tRNA processing</keyword>
<dbReference type="NCBIfam" id="TIGR00431">
    <property type="entry name" value="TruB"/>
    <property type="match status" value="1"/>
</dbReference>
<dbReference type="PANTHER" id="PTHR13767">
    <property type="entry name" value="TRNA-PSEUDOURIDINE SYNTHASE"/>
    <property type="match status" value="1"/>
</dbReference>
<dbReference type="EC" id="5.4.99.25" evidence="5"/>
<dbReference type="GO" id="GO:0003723">
    <property type="term" value="F:RNA binding"/>
    <property type="evidence" value="ECO:0007669"/>
    <property type="project" value="InterPro"/>
</dbReference>
<dbReference type="Proteomes" id="UP000321234">
    <property type="component" value="Unassembled WGS sequence"/>
</dbReference>
<evidence type="ECO:0000256" key="5">
    <source>
        <dbReference type="HAMAP-Rule" id="MF_01080"/>
    </source>
</evidence>
<evidence type="ECO:0000313" key="10">
    <source>
        <dbReference type="EMBL" id="TXR55809.1"/>
    </source>
</evidence>
<evidence type="ECO:0000313" key="11">
    <source>
        <dbReference type="Proteomes" id="UP000321234"/>
    </source>
</evidence>
<organism evidence="10 11">
    <name type="scientific">Quadrisphaera setariae</name>
    <dbReference type="NCBI Taxonomy" id="2593304"/>
    <lineage>
        <taxon>Bacteria</taxon>
        <taxon>Bacillati</taxon>
        <taxon>Actinomycetota</taxon>
        <taxon>Actinomycetes</taxon>
        <taxon>Kineosporiales</taxon>
        <taxon>Kineosporiaceae</taxon>
        <taxon>Quadrisphaera</taxon>
    </lineage>
</organism>
<dbReference type="HAMAP" id="MF_01080">
    <property type="entry name" value="TruB_bact"/>
    <property type="match status" value="1"/>
</dbReference>
<accession>A0A5C8ZEU5</accession>
<protein>
    <recommendedName>
        <fullName evidence="5">tRNA pseudouridine synthase B</fullName>
        <ecNumber evidence="5">5.4.99.25</ecNumber>
    </recommendedName>
    <alternativeName>
        <fullName evidence="5">tRNA pseudouridine(55) synthase</fullName>
        <shortName evidence="5">Psi55 synthase</shortName>
    </alternativeName>
    <alternativeName>
        <fullName evidence="5">tRNA pseudouridylate synthase</fullName>
    </alternativeName>
    <alternativeName>
        <fullName evidence="5">tRNA-uridine isomerase</fullName>
    </alternativeName>
</protein>
<comment type="caution">
    <text evidence="10">The sequence shown here is derived from an EMBL/GenBank/DDBJ whole genome shotgun (WGS) entry which is preliminary data.</text>
</comment>
<evidence type="ECO:0000256" key="3">
    <source>
        <dbReference type="ARBA" id="ARBA00022694"/>
    </source>
</evidence>
<comment type="function">
    <text evidence="5">Responsible for synthesis of pseudouridine from uracil-55 in the psi GC loop of transfer RNAs.</text>
</comment>
<dbReference type="SUPFAM" id="SSF88697">
    <property type="entry name" value="PUA domain-like"/>
    <property type="match status" value="1"/>
</dbReference>
<dbReference type="AlphaFoldDB" id="A0A5C8ZEU5"/>
<reference evidence="10 11" key="1">
    <citation type="submission" date="2019-07" db="EMBL/GenBank/DDBJ databases">
        <title>Quadrisphaera sp. strain DD2A genome sequencing and assembly.</title>
        <authorList>
            <person name="Kim I."/>
        </authorList>
    </citation>
    <scope>NUCLEOTIDE SEQUENCE [LARGE SCALE GENOMIC DNA]</scope>
    <source>
        <strain evidence="10 11">DD2A</strain>
    </source>
</reference>
<dbReference type="GO" id="GO:0160148">
    <property type="term" value="F:tRNA pseudouridine(55) synthase activity"/>
    <property type="evidence" value="ECO:0007669"/>
    <property type="project" value="UniProtKB-EC"/>
</dbReference>
<evidence type="ECO:0000259" key="8">
    <source>
        <dbReference type="Pfam" id="PF09142"/>
    </source>
</evidence>
<proteinExistence type="inferred from homology"/>
<comment type="similarity">
    <text evidence="2 5">Belongs to the pseudouridine synthase TruB family. Type 1 subfamily.</text>
</comment>
<dbReference type="Gene3D" id="3.30.2350.10">
    <property type="entry name" value="Pseudouridine synthase"/>
    <property type="match status" value="1"/>
</dbReference>
<evidence type="ECO:0000259" key="9">
    <source>
        <dbReference type="Pfam" id="PF16198"/>
    </source>
</evidence>
<dbReference type="Gene3D" id="2.30.130.10">
    <property type="entry name" value="PUA domain"/>
    <property type="match status" value="1"/>
</dbReference>
<feature type="compositionally biased region" description="Polar residues" evidence="6">
    <location>
        <begin position="1"/>
        <end position="10"/>
    </location>
</feature>
<dbReference type="GO" id="GO:1990481">
    <property type="term" value="P:mRNA pseudouridine synthesis"/>
    <property type="evidence" value="ECO:0007669"/>
    <property type="project" value="TreeGrafter"/>
</dbReference>
<dbReference type="OrthoDB" id="9802309at2"/>
<dbReference type="InterPro" id="IPR014780">
    <property type="entry name" value="tRNA_psdUridine_synth_TruB"/>
</dbReference>
<dbReference type="InterPro" id="IPR002501">
    <property type="entry name" value="PsdUridine_synth_N"/>
</dbReference>
<sequence>MPAQQKSAPTAQPARTRREPAPSGLVVVDKPAGMTSHDVVSRVRRAAGTRRVGHAGTLDPSATGVLVVGVERATRLLTHLVGAEKEYLATVRLGVATHTDDAEGDVLARTDASHLGRADVERAVAALTGAFDQVPSTVSAKRVDGQRAHALVRAGQEVVLEARPVVVSAFEVLDVRPARDERAPEVAALDADVRVVVSSGTYVRALARDAGTALGVGGSLTALRRTRVGVFDVDGAVPLDRLLEDGAAPHLLGLAEVARRVFPVAEVDAALARRLAMGQRLAVAQVDLPDAAGGPVAALGPSGELVALVEERDGAVRPVLVLSDPAAPGGADQPG</sequence>
<feature type="domain" description="Pseudouridine synthase II N-terminal" evidence="7">
    <location>
        <begin position="44"/>
        <end position="203"/>
    </location>
</feature>
<name>A0A5C8ZEU5_9ACTN</name>
<dbReference type="InterPro" id="IPR032819">
    <property type="entry name" value="TruB_C"/>
</dbReference>
<dbReference type="GO" id="GO:0031119">
    <property type="term" value="P:tRNA pseudouridine synthesis"/>
    <property type="evidence" value="ECO:0007669"/>
    <property type="project" value="UniProtKB-UniRule"/>
</dbReference>
<evidence type="ECO:0000256" key="4">
    <source>
        <dbReference type="ARBA" id="ARBA00023235"/>
    </source>
</evidence>
<dbReference type="InterPro" id="IPR015225">
    <property type="entry name" value="tRNA_psdUridine_synth_fam2_C"/>
</dbReference>
<feature type="domain" description="tRNA pseudouridine synthase II TruB subfamily 2 C-terminal" evidence="8">
    <location>
        <begin position="262"/>
        <end position="322"/>
    </location>
</feature>
<evidence type="ECO:0000256" key="2">
    <source>
        <dbReference type="ARBA" id="ARBA00005642"/>
    </source>
</evidence>
<keyword evidence="11" id="KW-1185">Reference proteome</keyword>
<dbReference type="EMBL" id="VKAC01000007">
    <property type="protein sequence ID" value="TXR55809.1"/>
    <property type="molecule type" value="Genomic_DNA"/>
</dbReference>
<keyword evidence="4 5" id="KW-0413">Isomerase</keyword>
<dbReference type="InterPro" id="IPR036974">
    <property type="entry name" value="PUA_sf"/>
</dbReference>
<dbReference type="Pfam" id="PF09142">
    <property type="entry name" value="TruB_C"/>
    <property type="match status" value="1"/>
</dbReference>
<evidence type="ECO:0000256" key="6">
    <source>
        <dbReference type="SAM" id="MobiDB-lite"/>
    </source>
</evidence>
<dbReference type="Pfam" id="PF01509">
    <property type="entry name" value="TruB_N"/>
    <property type="match status" value="1"/>
</dbReference>
<gene>
    <name evidence="5 10" type="primary">truB</name>
    <name evidence="10" type="ORF">FMM08_13430</name>
</gene>
<feature type="region of interest" description="Disordered" evidence="6">
    <location>
        <begin position="1"/>
        <end position="29"/>
    </location>
</feature>
<dbReference type="SUPFAM" id="SSF55120">
    <property type="entry name" value="Pseudouridine synthase"/>
    <property type="match status" value="1"/>
</dbReference>
<dbReference type="Pfam" id="PF16198">
    <property type="entry name" value="TruB_C_2"/>
    <property type="match status" value="1"/>
</dbReference>